<dbReference type="SMART" id="SM00305">
    <property type="entry name" value="HintC"/>
    <property type="match status" value="1"/>
</dbReference>
<comment type="caution">
    <text evidence="5">The sequence shown here is derived from an EMBL/GenBank/DDBJ whole genome shotgun (WGS) entry which is preliminary data.</text>
</comment>
<dbReference type="PROSITE" id="PS51192">
    <property type="entry name" value="HELICASE_ATP_BIND_1"/>
    <property type="match status" value="1"/>
</dbReference>
<organism evidence="5 6">
    <name type="scientific">Phytohabitans houttuyneae</name>
    <dbReference type="NCBI Taxonomy" id="1076126"/>
    <lineage>
        <taxon>Bacteria</taxon>
        <taxon>Bacillati</taxon>
        <taxon>Actinomycetota</taxon>
        <taxon>Actinomycetes</taxon>
        <taxon>Micromonosporales</taxon>
        <taxon>Micromonosporaceae</taxon>
    </lineage>
</organism>
<dbReference type="GO" id="GO:0004519">
    <property type="term" value="F:endonuclease activity"/>
    <property type="evidence" value="ECO:0007669"/>
    <property type="project" value="InterPro"/>
</dbReference>
<dbReference type="SMART" id="SM00487">
    <property type="entry name" value="DEXDc"/>
    <property type="match status" value="1"/>
</dbReference>
<protein>
    <recommendedName>
        <fullName evidence="7">Helicase ATP-binding domain-containing protein</fullName>
    </recommendedName>
</protein>
<reference evidence="5 6" key="1">
    <citation type="submission" date="2020-03" db="EMBL/GenBank/DDBJ databases">
        <title>Whole genome shotgun sequence of Phytohabitans houttuyneae NBRC 108639.</title>
        <authorList>
            <person name="Komaki H."/>
            <person name="Tamura T."/>
        </authorList>
    </citation>
    <scope>NUCLEOTIDE SEQUENCE [LARGE SCALE GENOMIC DNA]</scope>
    <source>
        <strain evidence="5 6">NBRC 108639</strain>
    </source>
</reference>
<dbReference type="InterPro" id="IPR027417">
    <property type="entry name" value="P-loop_NTPase"/>
</dbReference>
<proteinExistence type="predicted"/>
<dbReference type="Pfam" id="PF14528">
    <property type="entry name" value="LAGLIDADG_3"/>
    <property type="match status" value="1"/>
</dbReference>
<dbReference type="PRINTS" id="PR00379">
    <property type="entry name" value="INTEIN"/>
</dbReference>
<dbReference type="InterPro" id="IPR004042">
    <property type="entry name" value="Intein_endonuc_central"/>
</dbReference>
<evidence type="ECO:0000259" key="3">
    <source>
        <dbReference type="PROSITE" id="PS50819"/>
    </source>
</evidence>
<dbReference type="SUPFAM" id="SSF51294">
    <property type="entry name" value="Hedgehog/intein (Hint) domain"/>
    <property type="match status" value="1"/>
</dbReference>
<dbReference type="InterPro" id="IPR014001">
    <property type="entry name" value="Helicase_ATP-bd"/>
</dbReference>
<dbReference type="PROSITE" id="PS50819">
    <property type="entry name" value="INTEIN_ENDONUCLEASE"/>
    <property type="match status" value="1"/>
</dbReference>
<dbReference type="InterPro" id="IPR036844">
    <property type="entry name" value="Hint_dom_sf"/>
</dbReference>
<dbReference type="InterPro" id="IPR022138">
    <property type="entry name" value="DUF3670"/>
</dbReference>
<dbReference type="InterPro" id="IPR030934">
    <property type="entry name" value="Intein_C"/>
</dbReference>
<dbReference type="Gene3D" id="3.10.28.10">
    <property type="entry name" value="Homing endonucleases"/>
    <property type="match status" value="1"/>
</dbReference>
<gene>
    <name evidence="5" type="ORF">Phou_000470</name>
</gene>
<dbReference type="PROSITE" id="PS50817">
    <property type="entry name" value="INTEIN_N_TER"/>
    <property type="match status" value="1"/>
</dbReference>
<evidence type="ECO:0000313" key="6">
    <source>
        <dbReference type="Proteomes" id="UP000482800"/>
    </source>
</evidence>
<accession>A0A6V8K275</accession>
<keyword evidence="2" id="KW-0651">Protein splicing</keyword>
<dbReference type="Pfam" id="PF00176">
    <property type="entry name" value="SNF2-rel_dom"/>
    <property type="match status" value="2"/>
</dbReference>
<dbReference type="InterPro" id="IPR006142">
    <property type="entry name" value="INTEIN"/>
</dbReference>
<dbReference type="InterPro" id="IPR038718">
    <property type="entry name" value="SNF2-like_sf"/>
</dbReference>
<dbReference type="PROSITE" id="PS50818">
    <property type="entry name" value="INTEIN_C_TER"/>
    <property type="match status" value="1"/>
</dbReference>
<dbReference type="InterPro" id="IPR006141">
    <property type="entry name" value="Intein_N"/>
</dbReference>
<dbReference type="InterPro" id="IPR003586">
    <property type="entry name" value="Hint_dom_C"/>
</dbReference>
<evidence type="ECO:0000259" key="4">
    <source>
        <dbReference type="PROSITE" id="PS51192"/>
    </source>
</evidence>
<name>A0A6V8K275_9ACTN</name>
<dbReference type="Gene3D" id="1.20.120.850">
    <property type="entry name" value="SWI2/SNF2 ATPases, N-terminal domain"/>
    <property type="match status" value="1"/>
</dbReference>
<dbReference type="InterPro" id="IPR027434">
    <property type="entry name" value="Homing_endonucl"/>
</dbReference>
<reference evidence="5 6" key="2">
    <citation type="submission" date="2020-03" db="EMBL/GenBank/DDBJ databases">
        <authorList>
            <person name="Ichikawa N."/>
            <person name="Kimura A."/>
            <person name="Kitahashi Y."/>
            <person name="Uohara A."/>
        </authorList>
    </citation>
    <scope>NUCLEOTIDE SEQUENCE [LARGE SCALE GENOMIC DNA]</scope>
    <source>
        <strain evidence="5 6">NBRC 108639</strain>
    </source>
</reference>
<evidence type="ECO:0000256" key="2">
    <source>
        <dbReference type="ARBA" id="ARBA00023000"/>
    </source>
</evidence>
<dbReference type="Gene3D" id="2.170.16.10">
    <property type="entry name" value="Hedgehog/Intein (Hint) domain"/>
    <property type="match status" value="1"/>
</dbReference>
<dbReference type="GO" id="GO:0016539">
    <property type="term" value="P:intein-mediated protein splicing"/>
    <property type="evidence" value="ECO:0007669"/>
    <property type="project" value="InterPro"/>
</dbReference>
<sequence length="1342" mass="144207">MPPNLPSGAAPFRRLTASGWQTCAVLVVHGLWLPTGHLGLWAEDPTMPVRASRRAVRPHPFAAPAEAVAGALGDAAAKGSHATATLDLPTAGGRPLDSPELVRTDPPARGSAEVALAPWLVPTLELEPDAALALLRGLDDGVARGFSLRHAGEIAAFAADLVRRGRVLPGVSGGAAVWRPLLTGGDAEWARALAAALPPSARAAGGDPRALVGGALDALVDAAARTALEGVRLAGGRGTISGSWLGALSGRERVVDAAAPELDALAVAVAEWQRDAAGGAVRACFRLVEPDEDETQDWRVDFSLQAADEPSLVVDAEKVWRSRGALRALARHLDAPQETLLTELGRASRLWPELDDALRTPKPSTLGMDVTGAHRFLREGAPQLHAAGFGVLLPTWWGRPGSRLGAKLRARGRRSAPGTVATASAVGMSSLVDYQWELALGDEPLSEKELRELAKLKTPLVRLRGQWVELDAKHLAAGLKLLKSGGEMSVGELLHLGLSMEDDPDALPIQTVTADGALGDLLAGEAERHLAPIDPPAGFAGTLRPYQKRGLAWLTFLQSLGLGGILADDMGLGKCLSGDMSVFVNGSLTTAERLWAECAGPTTPDGVGEWAVPTRPLIVNALSGGPFPGPMVEAPIRHLYRQRVSERLRRVRLDDGSEVLITRRHKLLGTRGWTNDIAVGDRLCVPARLTWRGEPVDPDLTTLLAWQIGEGYELPNGALRITQKDVSVLDRLRLAAVDVGARLGVRMNQPSTGRDAKGQGVLGIRSVAYMRYLESRGYRWGERSAGKSIPDFIVAADDATIALFLREFFTAEGSVIPSMRLVEISSASPAVIRQLSTMLRRFGIWLRFGVKHKRATNGSGILRPYHVGTIGGPSLRLFQEHIGFSDPAKTAKLADICAKPASTNVEGVPAADILMHAKAVTGLPARHYATRPRNRWTAAVTEAYRRLDLDRLGDLRDALAWRAGSEVHFAEVVEVEDVHHTGWVYDFEVDRHHNFVAGGMLCHNTVQLLALISGDGPEVGPTLLVCPMSLVGNWEREAAKFAPGLRVHVHHGAERARGADFAAAVRESDVVVTTYSIAARDAEALGEIPWHRVVVDEAQAIKNAATRQAAAVRALPARHRVAVTGTPVENRLADLWSIMDFANPGLLGAAAAFKKKYAEPVERHGDEEAAARLRRITGPFVLRRLKTDKTIISDLPEKLEMEVLCNLTGEQASLYQAVVDDMLEKIERSDGIERRGLVLATMSKLKQVCNHPAQFLHDDTRLAGRSGKLARLEEILEEVLAAGRRRCCSRSTRSSAACSAPTSPPAPAARCSSSTVECPRRTATRWWPASRVPPARRCSCSR</sequence>
<feature type="domain" description="Helicase ATP-binding" evidence="4">
    <location>
        <begin position="985"/>
        <end position="1145"/>
    </location>
</feature>
<keyword evidence="6" id="KW-1185">Reference proteome</keyword>
<dbReference type="GO" id="GO:0005524">
    <property type="term" value="F:ATP binding"/>
    <property type="evidence" value="ECO:0007669"/>
    <property type="project" value="InterPro"/>
</dbReference>
<dbReference type="Gene3D" id="3.40.50.10810">
    <property type="entry name" value="Tandem AAA-ATPase domain"/>
    <property type="match status" value="2"/>
</dbReference>
<feature type="domain" description="DOD-type homing endonuclease" evidence="3">
    <location>
        <begin position="703"/>
        <end position="844"/>
    </location>
</feature>
<dbReference type="SUPFAM" id="SSF55608">
    <property type="entry name" value="Homing endonucleases"/>
    <property type="match status" value="1"/>
</dbReference>
<dbReference type="InterPro" id="IPR004860">
    <property type="entry name" value="LAGLIDADG_dom"/>
</dbReference>
<dbReference type="CDD" id="cd00081">
    <property type="entry name" value="Hint"/>
    <property type="match status" value="1"/>
</dbReference>
<dbReference type="Proteomes" id="UP000482800">
    <property type="component" value="Unassembled WGS sequence"/>
</dbReference>
<evidence type="ECO:0000313" key="5">
    <source>
        <dbReference type="EMBL" id="GFJ75867.1"/>
    </source>
</evidence>
<dbReference type="NCBIfam" id="TIGR01443">
    <property type="entry name" value="intein_Cterm"/>
    <property type="match status" value="1"/>
</dbReference>
<dbReference type="SUPFAM" id="SSF52540">
    <property type="entry name" value="P-loop containing nucleoside triphosphate hydrolases"/>
    <property type="match status" value="3"/>
</dbReference>
<dbReference type="InterPro" id="IPR000330">
    <property type="entry name" value="SNF2_N"/>
</dbReference>
<dbReference type="Pfam" id="PF12419">
    <property type="entry name" value="DUF3670"/>
    <property type="match status" value="1"/>
</dbReference>
<keyword evidence="1" id="KW-0068">Autocatalytic cleavage</keyword>
<dbReference type="EMBL" id="BLPF01000001">
    <property type="protein sequence ID" value="GFJ75867.1"/>
    <property type="molecule type" value="Genomic_DNA"/>
</dbReference>
<dbReference type="PANTHER" id="PTHR10799">
    <property type="entry name" value="SNF2/RAD54 HELICASE FAMILY"/>
    <property type="match status" value="1"/>
</dbReference>
<evidence type="ECO:0008006" key="7">
    <source>
        <dbReference type="Google" id="ProtNLM"/>
    </source>
</evidence>
<evidence type="ECO:0000256" key="1">
    <source>
        <dbReference type="ARBA" id="ARBA00022813"/>
    </source>
</evidence>